<evidence type="ECO:0000256" key="2">
    <source>
        <dbReference type="SAM" id="Phobius"/>
    </source>
</evidence>
<name>A0ABX2B1E1_9BACT</name>
<reference evidence="3 4" key="1">
    <citation type="submission" date="2020-05" db="EMBL/GenBank/DDBJ databases">
        <title>Distinct polysaccharide utilization as determinants for interspecies competition between intestinal Prevotella spp.</title>
        <authorList>
            <person name="Galvez E.J.C."/>
            <person name="Iljazovic A."/>
            <person name="Strowig T."/>
        </authorList>
    </citation>
    <scope>NUCLEOTIDE SEQUENCE [LARGE SCALE GENOMIC DNA]</scope>
    <source>
        <strain evidence="3 4">PCHR</strain>
    </source>
</reference>
<keyword evidence="2" id="KW-1133">Transmembrane helix</keyword>
<dbReference type="EMBL" id="JABKKJ010000010">
    <property type="protein sequence ID" value="NPE25314.1"/>
    <property type="molecule type" value="Genomic_DNA"/>
</dbReference>
<dbReference type="InterPro" id="IPR032272">
    <property type="entry name" value="DUF4834"/>
</dbReference>
<protein>
    <submittedName>
        <fullName evidence="3">DUF4834 family protein</fullName>
    </submittedName>
</protein>
<evidence type="ECO:0000313" key="4">
    <source>
        <dbReference type="Proteomes" id="UP000820977"/>
    </source>
</evidence>
<feature type="transmembrane region" description="Helical" evidence="2">
    <location>
        <begin position="6"/>
        <end position="27"/>
    </location>
</feature>
<keyword evidence="2" id="KW-0472">Membrane</keyword>
<dbReference type="Proteomes" id="UP000820977">
    <property type="component" value="Unassembled WGS sequence"/>
</dbReference>
<feature type="compositionally biased region" description="Basic and acidic residues" evidence="1">
    <location>
        <begin position="55"/>
        <end position="67"/>
    </location>
</feature>
<proteinExistence type="predicted"/>
<sequence>MGALLSFLFLVFLSGIFFVGIVAYRIYRSVKDAAQQFRNFGTGSGNAASGTAGSRHRDSGDTIIDRRDSDKAKRRIFSDNEGEYVDFEEER</sequence>
<keyword evidence="4" id="KW-1185">Reference proteome</keyword>
<feature type="region of interest" description="Disordered" evidence="1">
    <location>
        <begin position="43"/>
        <end position="67"/>
    </location>
</feature>
<organism evidence="3 4">
    <name type="scientific">Xylanibacter caecicola</name>
    <dbReference type="NCBI Taxonomy" id="2736294"/>
    <lineage>
        <taxon>Bacteria</taxon>
        <taxon>Pseudomonadati</taxon>
        <taxon>Bacteroidota</taxon>
        <taxon>Bacteroidia</taxon>
        <taxon>Bacteroidales</taxon>
        <taxon>Prevotellaceae</taxon>
        <taxon>Xylanibacter</taxon>
    </lineage>
</organism>
<gene>
    <name evidence="3" type="ORF">HPS54_07285</name>
</gene>
<dbReference type="RefSeq" id="WP_172344791.1">
    <property type="nucleotide sequence ID" value="NZ_CASYYZ010000023.1"/>
</dbReference>
<comment type="caution">
    <text evidence="3">The sequence shown here is derived from an EMBL/GenBank/DDBJ whole genome shotgun (WGS) entry which is preliminary data.</text>
</comment>
<evidence type="ECO:0000313" key="3">
    <source>
        <dbReference type="EMBL" id="NPE25314.1"/>
    </source>
</evidence>
<keyword evidence="2" id="KW-0812">Transmembrane</keyword>
<dbReference type="Pfam" id="PF16118">
    <property type="entry name" value="DUF4834"/>
    <property type="match status" value="1"/>
</dbReference>
<evidence type="ECO:0000256" key="1">
    <source>
        <dbReference type="SAM" id="MobiDB-lite"/>
    </source>
</evidence>
<accession>A0ABX2B1E1</accession>